<evidence type="ECO:0000313" key="2">
    <source>
        <dbReference type="Proteomes" id="UP000030762"/>
    </source>
</evidence>
<sequence length="256" mass="28565">MHFCSLKYAPLSSPPTTPISNSKLKLNNIMPRQANFRATYYKSLGVQGKEVEATFASLLGEAQPSISLVENLSQLIHMTLEFGVPMNYRPTMWCLVGGVLPLVRDVDADTWSFVRREKRVMFADVQMALRVHSSATDLPALVAFYMAHIRVHLADAMPLTWVMDDPQVTAGVMHAICQVLNDPMEQFWCAITFLELIDRGTMMMRQAYGLSMCVGLADLRPVIDVAELYHISPLGLETIVFRICAAKPDAAKVENS</sequence>
<proteinExistence type="predicted"/>
<gene>
    <name evidence="1" type="ORF">SDRG_06007</name>
</gene>
<dbReference type="EMBL" id="JH767147">
    <property type="protein sequence ID" value="EQC36559.1"/>
    <property type="molecule type" value="Genomic_DNA"/>
</dbReference>
<dbReference type="VEuPathDB" id="FungiDB:SDRG_06007"/>
<dbReference type="GO" id="GO:0032007">
    <property type="term" value="P:negative regulation of TOR signaling"/>
    <property type="evidence" value="ECO:0007669"/>
    <property type="project" value="TreeGrafter"/>
</dbReference>
<dbReference type="PANTHER" id="PTHR13530">
    <property type="entry name" value="TBC1 DOMAIN FAMILY MEMBER 7"/>
    <property type="match status" value="1"/>
</dbReference>
<dbReference type="InterPro" id="IPR039842">
    <property type="entry name" value="TBC1D7"/>
</dbReference>
<dbReference type="OrthoDB" id="159449at2759"/>
<dbReference type="Proteomes" id="UP000030762">
    <property type="component" value="Unassembled WGS sequence"/>
</dbReference>
<evidence type="ECO:0008006" key="3">
    <source>
        <dbReference type="Google" id="ProtNLM"/>
    </source>
</evidence>
<accession>T0QF62</accession>
<reference evidence="1 2" key="1">
    <citation type="submission" date="2012-04" db="EMBL/GenBank/DDBJ databases">
        <title>The Genome Sequence of Saprolegnia declina VS20.</title>
        <authorList>
            <consortium name="The Broad Institute Genome Sequencing Platform"/>
            <person name="Russ C."/>
            <person name="Nusbaum C."/>
            <person name="Tyler B."/>
            <person name="van West P."/>
            <person name="Dieguez-Uribeondo J."/>
            <person name="de Bruijn I."/>
            <person name="Tripathy S."/>
            <person name="Jiang R."/>
            <person name="Young S.K."/>
            <person name="Zeng Q."/>
            <person name="Gargeya S."/>
            <person name="Fitzgerald M."/>
            <person name="Haas B."/>
            <person name="Abouelleil A."/>
            <person name="Alvarado L."/>
            <person name="Arachchi H.M."/>
            <person name="Berlin A."/>
            <person name="Chapman S.B."/>
            <person name="Goldberg J."/>
            <person name="Griggs A."/>
            <person name="Gujja S."/>
            <person name="Hansen M."/>
            <person name="Howarth C."/>
            <person name="Imamovic A."/>
            <person name="Larimer J."/>
            <person name="McCowen C."/>
            <person name="Montmayeur A."/>
            <person name="Murphy C."/>
            <person name="Neiman D."/>
            <person name="Pearson M."/>
            <person name="Priest M."/>
            <person name="Roberts A."/>
            <person name="Saif S."/>
            <person name="Shea T."/>
            <person name="Sisk P."/>
            <person name="Sykes S."/>
            <person name="Wortman J."/>
            <person name="Nusbaum C."/>
            <person name="Birren B."/>
        </authorList>
    </citation>
    <scope>NUCLEOTIDE SEQUENCE [LARGE SCALE GENOMIC DNA]</scope>
    <source>
        <strain evidence="1 2">VS20</strain>
    </source>
</reference>
<keyword evidence="2" id="KW-1185">Reference proteome</keyword>
<protein>
    <recommendedName>
        <fullName evidence="3">Rab-GAP TBC domain-containing protein</fullName>
    </recommendedName>
</protein>
<dbReference type="GO" id="GO:0005096">
    <property type="term" value="F:GTPase activator activity"/>
    <property type="evidence" value="ECO:0007669"/>
    <property type="project" value="TreeGrafter"/>
</dbReference>
<dbReference type="PANTHER" id="PTHR13530:SF3">
    <property type="entry name" value="TBC1 DOMAIN FAMILY MEMBER 7"/>
    <property type="match status" value="1"/>
</dbReference>
<dbReference type="InParanoid" id="T0QF62"/>
<organism evidence="1 2">
    <name type="scientific">Saprolegnia diclina (strain VS20)</name>
    <dbReference type="NCBI Taxonomy" id="1156394"/>
    <lineage>
        <taxon>Eukaryota</taxon>
        <taxon>Sar</taxon>
        <taxon>Stramenopiles</taxon>
        <taxon>Oomycota</taxon>
        <taxon>Saprolegniomycetes</taxon>
        <taxon>Saprolegniales</taxon>
        <taxon>Saprolegniaceae</taxon>
        <taxon>Saprolegnia</taxon>
    </lineage>
</organism>
<dbReference type="RefSeq" id="XP_008609981.1">
    <property type="nucleotide sequence ID" value="XM_008611759.1"/>
</dbReference>
<evidence type="ECO:0000313" key="1">
    <source>
        <dbReference type="EMBL" id="EQC36559.1"/>
    </source>
</evidence>
<name>T0QF62_SAPDV</name>
<dbReference type="AlphaFoldDB" id="T0QF62"/>
<dbReference type="GeneID" id="19946734"/>